<dbReference type="AlphaFoldDB" id="T1C3K2"/>
<organism evidence="1">
    <name type="scientific">mine drainage metagenome</name>
    <dbReference type="NCBI Taxonomy" id="410659"/>
    <lineage>
        <taxon>unclassified sequences</taxon>
        <taxon>metagenomes</taxon>
        <taxon>ecological metagenomes</taxon>
    </lineage>
</organism>
<feature type="non-terminal residue" evidence="1">
    <location>
        <position position="1"/>
    </location>
</feature>
<proteinExistence type="predicted"/>
<sequence>VPDEQNDFYSLPQRVLDALRGYLTQGMPVRLDGPAKVSLFEYGNGTFVVESYRNHPVAVRITGGFAR</sequence>
<gene>
    <name evidence="1" type="ORF">B1A_01284</name>
</gene>
<reference evidence="1" key="2">
    <citation type="journal article" date="2014" name="ISME J.">
        <title>Microbial stratification in low pH oxic and suboxic macroscopic growths along an acid mine drainage.</title>
        <authorList>
            <person name="Mendez-Garcia C."/>
            <person name="Mesa V."/>
            <person name="Sprenger R.R."/>
            <person name="Richter M."/>
            <person name="Diez M.S."/>
            <person name="Solano J."/>
            <person name="Bargiela R."/>
            <person name="Golyshina O.V."/>
            <person name="Manteca A."/>
            <person name="Ramos J.L."/>
            <person name="Gallego J.R."/>
            <person name="Llorente I."/>
            <person name="Martins Dos Santos V.A."/>
            <person name="Jensen O.N."/>
            <person name="Pelaez A.I."/>
            <person name="Sanchez J."/>
            <person name="Ferrer M."/>
        </authorList>
    </citation>
    <scope>NUCLEOTIDE SEQUENCE</scope>
</reference>
<reference evidence="1" key="1">
    <citation type="submission" date="2013-08" db="EMBL/GenBank/DDBJ databases">
        <authorList>
            <person name="Mendez C."/>
            <person name="Richter M."/>
            <person name="Ferrer M."/>
            <person name="Sanchez J."/>
        </authorList>
    </citation>
    <scope>NUCLEOTIDE SEQUENCE</scope>
</reference>
<accession>T1C3K2</accession>
<comment type="caution">
    <text evidence="1">The sequence shown here is derived from an EMBL/GenBank/DDBJ whole genome shotgun (WGS) entry which is preliminary data.</text>
</comment>
<evidence type="ECO:0000313" key="1">
    <source>
        <dbReference type="EMBL" id="EQD80061.1"/>
    </source>
</evidence>
<name>T1C3K2_9ZZZZ</name>
<protein>
    <submittedName>
        <fullName evidence="1">Uncharacterized protein</fullName>
    </submittedName>
</protein>
<dbReference type="EMBL" id="AUZX01000978">
    <property type="protein sequence ID" value="EQD80061.1"/>
    <property type="molecule type" value="Genomic_DNA"/>
</dbReference>